<dbReference type="InterPro" id="IPR053178">
    <property type="entry name" value="Osmoadaptation_assoc"/>
</dbReference>
<dbReference type="GO" id="GO:0000981">
    <property type="term" value="F:DNA-binding transcription factor activity, RNA polymerase II-specific"/>
    <property type="evidence" value="ECO:0007669"/>
    <property type="project" value="InterPro"/>
</dbReference>
<feature type="domain" description="Zn(2)-C6 fungal-type" evidence="2">
    <location>
        <begin position="9"/>
        <end position="37"/>
    </location>
</feature>
<organism evidence="3 4">
    <name type="scientific">Clonostachys byssicola</name>
    <dbReference type="NCBI Taxonomy" id="160290"/>
    <lineage>
        <taxon>Eukaryota</taxon>
        <taxon>Fungi</taxon>
        <taxon>Dikarya</taxon>
        <taxon>Ascomycota</taxon>
        <taxon>Pezizomycotina</taxon>
        <taxon>Sordariomycetes</taxon>
        <taxon>Hypocreomycetidae</taxon>
        <taxon>Hypocreales</taxon>
        <taxon>Bionectriaceae</taxon>
        <taxon>Clonostachys</taxon>
    </lineage>
</organism>
<dbReference type="InterPro" id="IPR001138">
    <property type="entry name" value="Zn2Cys6_DnaBD"/>
</dbReference>
<sequence>MPGVAKSAACANCKKRRIKCDQKWPTCAPCRRSSTVCPGPSSTLKFIQHLAPPADGTSVGKRKAPVSSKAAHPFAVMVDRGHLSPYNNGDALHGSFRLQVPRFKSTTTADRVSAQLVHLLEIKERTGLELPPYLKFVPERLSHSNCLADSIALLYLTWHQASRGESQAKVLESRTYGKALKSLQRAVNSQAVYTVETLAAMVILLGLTVHYKPFTLIDYRPHTVAIRHVMREMGAPEMQSSLHIGLIQSTEGLIGGHFESPWRETNEILQSRSGNNERRQGEKEVEAFARTLLEDIMTIFRPYLCNTLPTVLKIRKDPIAMRDSHESVVQDIRTVRGLIEAARKDLWKVCSSPGFMAELPEPSFFLGHKVVFSSTTIANYVLSITMMNVNVLAVLYEIQKLCGTVNEPARAEYQSLCLKIWKCLPYLETLDTATSTRLLKSVASVFEHATDEEIDSILNTNLEWSNLGAKSKSDKEGFRAEVTRIANLWYSRGSGQQEVQYSMQTAQTSQGS</sequence>
<accession>A0A9N9TYI7</accession>
<evidence type="ECO:0000256" key="1">
    <source>
        <dbReference type="ARBA" id="ARBA00023242"/>
    </source>
</evidence>
<gene>
    <name evidence="3" type="ORF">CBYS24578_00011580</name>
</gene>
<dbReference type="Proteomes" id="UP000754883">
    <property type="component" value="Unassembled WGS sequence"/>
</dbReference>
<dbReference type="AlphaFoldDB" id="A0A9N9TYI7"/>
<reference evidence="3" key="1">
    <citation type="submission" date="2021-10" db="EMBL/GenBank/DDBJ databases">
        <authorList>
            <person name="Piombo E."/>
        </authorList>
    </citation>
    <scope>NUCLEOTIDE SEQUENCE</scope>
</reference>
<evidence type="ECO:0000313" key="4">
    <source>
        <dbReference type="Proteomes" id="UP000754883"/>
    </source>
</evidence>
<name>A0A9N9TYI7_9HYPO</name>
<dbReference type="EMBL" id="CABFNO020001247">
    <property type="protein sequence ID" value="CAG9973740.1"/>
    <property type="molecule type" value="Genomic_DNA"/>
</dbReference>
<dbReference type="SUPFAM" id="SSF57701">
    <property type="entry name" value="Zn2/Cys6 DNA-binding domain"/>
    <property type="match status" value="1"/>
</dbReference>
<keyword evidence="1" id="KW-0539">Nucleus</keyword>
<comment type="caution">
    <text evidence="3">The sequence shown here is derived from an EMBL/GenBank/DDBJ whole genome shotgun (WGS) entry which is preliminary data.</text>
</comment>
<protein>
    <recommendedName>
        <fullName evidence="2">Zn(2)-C6 fungal-type domain-containing protein</fullName>
    </recommendedName>
</protein>
<dbReference type="PANTHER" id="PTHR38111:SF9">
    <property type="entry name" value="ZN(2)-C6 FUNGAL-TYPE DOMAIN-CONTAINING PROTEIN"/>
    <property type="match status" value="1"/>
</dbReference>
<dbReference type="PROSITE" id="PS50048">
    <property type="entry name" value="ZN2_CY6_FUNGAL_2"/>
    <property type="match status" value="1"/>
</dbReference>
<dbReference type="Pfam" id="PF00172">
    <property type="entry name" value="Zn_clus"/>
    <property type="match status" value="1"/>
</dbReference>
<dbReference type="SMART" id="SM00066">
    <property type="entry name" value="GAL4"/>
    <property type="match status" value="1"/>
</dbReference>
<evidence type="ECO:0000259" key="2">
    <source>
        <dbReference type="PROSITE" id="PS50048"/>
    </source>
</evidence>
<dbReference type="CDD" id="cd00067">
    <property type="entry name" value="GAL4"/>
    <property type="match status" value="1"/>
</dbReference>
<dbReference type="InterPro" id="IPR036864">
    <property type="entry name" value="Zn2-C6_fun-type_DNA-bd_sf"/>
</dbReference>
<dbReference type="PROSITE" id="PS00463">
    <property type="entry name" value="ZN2_CY6_FUNGAL_1"/>
    <property type="match status" value="1"/>
</dbReference>
<dbReference type="GO" id="GO:0008270">
    <property type="term" value="F:zinc ion binding"/>
    <property type="evidence" value="ECO:0007669"/>
    <property type="project" value="InterPro"/>
</dbReference>
<dbReference type="PANTHER" id="PTHR38111">
    <property type="entry name" value="ZN(2)-C6 FUNGAL-TYPE DOMAIN-CONTAINING PROTEIN-RELATED"/>
    <property type="match status" value="1"/>
</dbReference>
<evidence type="ECO:0000313" key="3">
    <source>
        <dbReference type="EMBL" id="CAG9973740.1"/>
    </source>
</evidence>
<proteinExistence type="predicted"/>
<dbReference type="Gene3D" id="4.10.240.10">
    <property type="entry name" value="Zn(2)-C6 fungal-type DNA-binding domain"/>
    <property type="match status" value="1"/>
</dbReference>
<keyword evidence="4" id="KW-1185">Reference proteome</keyword>
<dbReference type="OrthoDB" id="5126878at2759"/>